<dbReference type="Proteomes" id="UP001212042">
    <property type="component" value="Unassembled WGS sequence"/>
</dbReference>
<organism evidence="2 3">
    <name type="scientific">Pseudomonas aestuarii</name>
    <dbReference type="NCBI Taxonomy" id="3018340"/>
    <lineage>
        <taxon>Bacteria</taxon>
        <taxon>Pseudomonadati</taxon>
        <taxon>Pseudomonadota</taxon>
        <taxon>Gammaproteobacteria</taxon>
        <taxon>Pseudomonadales</taxon>
        <taxon>Pseudomonadaceae</taxon>
        <taxon>Pseudomonas</taxon>
    </lineage>
</organism>
<evidence type="ECO:0000259" key="1">
    <source>
        <dbReference type="Pfam" id="PF18736"/>
    </source>
</evidence>
<dbReference type="RefSeq" id="WP_271347970.1">
    <property type="nucleotide sequence ID" value="NZ_JAQJZJ010000005.1"/>
</dbReference>
<reference evidence="2 3" key="1">
    <citation type="submission" date="2023-01" db="EMBL/GenBank/DDBJ databases">
        <title>Pseudomonas SA3-5T sp. nov., isolated from tidal flat sediment.</title>
        <authorList>
            <person name="Kim H.S."/>
            <person name="Kim J.-S."/>
            <person name="Suh M.K."/>
            <person name="Eom M.K."/>
            <person name="Lee J.-S."/>
        </authorList>
    </citation>
    <scope>NUCLEOTIDE SEQUENCE [LARGE SCALE GENOMIC DNA]</scope>
    <source>
        <strain evidence="2 3">SA3-5</strain>
    </source>
</reference>
<evidence type="ECO:0000313" key="2">
    <source>
        <dbReference type="EMBL" id="MDA7087078.1"/>
    </source>
</evidence>
<name>A0ABT4XFS6_9PSED</name>
<dbReference type="EMBL" id="JAQJZJ010000005">
    <property type="protein sequence ID" value="MDA7087078.1"/>
    <property type="molecule type" value="Genomic_DNA"/>
</dbReference>
<accession>A0ABT4XFS6</accession>
<dbReference type="InterPro" id="IPR041318">
    <property type="entry name" value="pEK499_p136"/>
</dbReference>
<keyword evidence="3" id="KW-1185">Reference proteome</keyword>
<feature type="domain" description="pEK499-p136 HEPN" evidence="1">
    <location>
        <begin position="9"/>
        <end position="112"/>
    </location>
</feature>
<proteinExistence type="predicted"/>
<dbReference type="Pfam" id="PF18736">
    <property type="entry name" value="pEK499_p136"/>
    <property type="match status" value="1"/>
</dbReference>
<comment type="caution">
    <text evidence="2">The sequence shown here is derived from an EMBL/GenBank/DDBJ whole genome shotgun (WGS) entry which is preliminary data.</text>
</comment>
<sequence>MEYFRERDNRIQADFALHAGKLLVQYCEISSGSKLECKYDATLTICIFQSILTNCDELLMAMSRAQKRIWDEEIVDIPNRWGIKRNFIVKNTFIENKTYRNFLTHLRNALSHPTSPDRSPHYESSGYTTLSDSSGVISKFLFIDSPWVRRGKLKRDVSSEIEMDVKEALGKLPEKMKSILRVAKSQNGNYEIYRKDRVYYPAFKAEITLPDLVNAVLELANFLAQPVRDDWDGRTVSRLIG</sequence>
<protein>
    <recommendedName>
        <fullName evidence="1">pEK499-p136 HEPN domain-containing protein</fullName>
    </recommendedName>
</protein>
<evidence type="ECO:0000313" key="3">
    <source>
        <dbReference type="Proteomes" id="UP001212042"/>
    </source>
</evidence>
<gene>
    <name evidence="2" type="ORF">PH586_11845</name>
</gene>